<feature type="binding site" evidence="10 14">
    <location>
        <begin position="197"/>
        <end position="198"/>
    </location>
    <ligand>
        <name>substrate</name>
    </ligand>
</feature>
<name>A0A1M7SU89_9FIRM</name>
<keyword evidence="13" id="KW-0464">Manganese</keyword>
<dbReference type="EMBL" id="FRDH01000010">
    <property type="protein sequence ID" value="SHN61954.1"/>
    <property type="molecule type" value="Genomic_DNA"/>
</dbReference>
<evidence type="ECO:0000256" key="9">
    <source>
        <dbReference type="ARBA" id="ARBA00023235"/>
    </source>
</evidence>
<evidence type="ECO:0000313" key="15">
    <source>
        <dbReference type="EMBL" id="SHN61954.1"/>
    </source>
</evidence>
<dbReference type="GO" id="GO:0046872">
    <property type="term" value="F:metal ion binding"/>
    <property type="evidence" value="ECO:0007669"/>
    <property type="project" value="UniProtKB-UniRule"/>
</dbReference>
<comment type="pathway">
    <text evidence="10">Carbohydrate degradation.</text>
</comment>
<dbReference type="GO" id="GO:0006098">
    <property type="term" value="P:pentose-phosphate shunt"/>
    <property type="evidence" value="ECO:0007669"/>
    <property type="project" value="UniProtKB-UniRule"/>
</dbReference>
<evidence type="ECO:0000256" key="8">
    <source>
        <dbReference type="ARBA" id="ARBA00022723"/>
    </source>
</evidence>
<dbReference type="PANTHER" id="PTHR11749">
    <property type="entry name" value="RIBULOSE-5-PHOSPHATE-3-EPIMERASE"/>
    <property type="match status" value="1"/>
</dbReference>
<keyword evidence="10 11" id="KW-0119">Carbohydrate metabolism</keyword>
<comment type="cofactor">
    <cofactor evidence="4">
        <name>Zn(2+)</name>
        <dbReference type="ChEBI" id="CHEBI:29105"/>
    </cofactor>
</comment>
<keyword evidence="9 10" id="KW-0413">Isomerase</keyword>
<dbReference type="InterPro" id="IPR013785">
    <property type="entry name" value="Aldolase_TIM"/>
</dbReference>
<feature type="binding site" evidence="10 13">
    <location>
        <position position="66"/>
    </location>
    <ligand>
        <name>a divalent metal cation</name>
        <dbReference type="ChEBI" id="CHEBI:60240"/>
    </ligand>
</feature>
<keyword evidence="8 10" id="KW-0479">Metal-binding</keyword>
<sequence>MMNILSPSILSADFSKLGEQIKEADQAGAQYIHIDVMDGMFVPSISYGMPVIKSVRGVTSKVFDVHLMIMDPIRYVKDFVDSGADIITFHLEAAQDPKAVIDEIHKHGKKAGISIKPGTDASALDEYLDMVDMILVMTVEPGFGGQKLISECVDKVRAVRGMLEAKKLKTDIEVDGGIYVENVSQLLEAGANVIVSGSGVFKGDIQYNVKRFLDILGN</sequence>
<evidence type="ECO:0000256" key="1">
    <source>
        <dbReference type="ARBA" id="ARBA00001782"/>
    </source>
</evidence>
<dbReference type="EC" id="5.1.3.1" evidence="7 10"/>
<feature type="active site" description="Proton donor" evidence="10 12">
    <location>
        <position position="175"/>
    </location>
</feature>
<evidence type="ECO:0000256" key="5">
    <source>
        <dbReference type="ARBA" id="ARBA00001954"/>
    </source>
</evidence>
<feature type="binding site" evidence="10 14">
    <location>
        <position position="8"/>
    </location>
    <ligand>
        <name>substrate</name>
    </ligand>
</feature>
<feature type="binding site" evidence="10 14">
    <location>
        <begin position="142"/>
        <end position="145"/>
    </location>
    <ligand>
        <name>substrate</name>
    </ligand>
</feature>
<dbReference type="GO" id="GO:0004750">
    <property type="term" value="F:D-ribulose-phosphate 3-epimerase activity"/>
    <property type="evidence" value="ECO:0007669"/>
    <property type="project" value="UniProtKB-UniRule"/>
</dbReference>
<dbReference type="AlphaFoldDB" id="A0A1M7SU89"/>
<dbReference type="GO" id="GO:0005737">
    <property type="term" value="C:cytoplasm"/>
    <property type="evidence" value="ECO:0007669"/>
    <property type="project" value="UniProtKB-ARBA"/>
</dbReference>
<gene>
    <name evidence="10" type="primary">rpe</name>
    <name evidence="15" type="ORF">SAMN02745247_02434</name>
</gene>
<comment type="cofactor">
    <cofactor evidence="10 13">
        <name>a divalent metal cation</name>
        <dbReference type="ChEBI" id="CHEBI:60240"/>
    </cofactor>
    <text evidence="10 13">Binds 1 divalent metal cation per subunit.</text>
</comment>
<dbReference type="InterPro" id="IPR026019">
    <property type="entry name" value="Ribul_P_3_epim"/>
</dbReference>
<evidence type="ECO:0000256" key="7">
    <source>
        <dbReference type="ARBA" id="ARBA00013188"/>
    </source>
</evidence>
<comment type="cofactor">
    <cofactor evidence="3">
        <name>Co(2+)</name>
        <dbReference type="ChEBI" id="CHEBI:48828"/>
    </cofactor>
</comment>
<evidence type="ECO:0000256" key="14">
    <source>
        <dbReference type="PIRSR" id="PIRSR001461-3"/>
    </source>
</evidence>
<dbReference type="InterPro" id="IPR000056">
    <property type="entry name" value="Ribul_P_3_epim-like"/>
</dbReference>
<comment type="cofactor">
    <cofactor evidence="2">
        <name>Mn(2+)</name>
        <dbReference type="ChEBI" id="CHEBI:29035"/>
    </cofactor>
</comment>
<dbReference type="Gene3D" id="3.20.20.70">
    <property type="entry name" value="Aldolase class I"/>
    <property type="match status" value="1"/>
</dbReference>
<comment type="catalytic activity">
    <reaction evidence="1 10 11">
        <text>D-ribulose 5-phosphate = D-xylulose 5-phosphate</text>
        <dbReference type="Rhea" id="RHEA:13677"/>
        <dbReference type="ChEBI" id="CHEBI:57737"/>
        <dbReference type="ChEBI" id="CHEBI:58121"/>
        <dbReference type="EC" id="5.1.3.1"/>
    </reaction>
</comment>
<comment type="similarity">
    <text evidence="6 10 11">Belongs to the ribulose-phosphate 3-epimerase family.</text>
</comment>
<accession>A0A1M7SU89</accession>
<feature type="binding site" evidence="10 14">
    <location>
        <position position="66"/>
    </location>
    <ligand>
        <name>substrate</name>
    </ligand>
</feature>
<feature type="binding site" evidence="10 13">
    <location>
        <position position="35"/>
    </location>
    <ligand>
        <name>a divalent metal cation</name>
        <dbReference type="ChEBI" id="CHEBI:60240"/>
    </ligand>
</feature>
<dbReference type="NCBIfam" id="NF004076">
    <property type="entry name" value="PRK05581.1-4"/>
    <property type="match status" value="1"/>
</dbReference>
<dbReference type="Pfam" id="PF00834">
    <property type="entry name" value="Ribul_P_3_epim"/>
    <property type="match status" value="1"/>
</dbReference>
<dbReference type="PIRSF" id="PIRSF001461">
    <property type="entry name" value="RPE"/>
    <property type="match status" value="1"/>
</dbReference>
<dbReference type="FunFam" id="3.20.20.70:FF:000004">
    <property type="entry name" value="Ribulose-phosphate 3-epimerase"/>
    <property type="match status" value="1"/>
</dbReference>
<dbReference type="InterPro" id="IPR011060">
    <property type="entry name" value="RibuloseP-bd_barrel"/>
</dbReference>
<dbReference type="HAMAP" id="MF_02227">
    <property type="entry name" value="RPE"/>
    <property type="match status" value="1"/>
</dbReference>
<proteinExistence type="inferred from homology"/>
<dbReference type="CDD" id="cd00429">
    <property type="entry name" value="RPE"/>
    <property type="match status" value="1"/>
</dbReference>
<feature type="binding site" evidence="10">
    <location>
        <begin position="175"/>
        <end position="177"/>
    </location>
    <ligand>
        <name>substrate</name>
    </ligand>
</feature>
<feature type="binding site" evidence="10 13">
    <location>
        <position position="175"/>
    </location>
    <ligand>
        <name>a divalent metal cation</name>
        <dbReference type="ChEBI" id="CHEBI:60240"/>
    </ligand>
</feature>
<comment type="function">
    <text evidence="10">Catalyzes the reversible epimerization of D-ribulose 5-phosphate to D-xylulose 5-phosphate.</text>
</comment>
<dbReference type="GO" id="GO:0019323">
    <property type="term" value="P:pentose catabolic process"/>
    <property type="evidence" value="ECO:0007669"/>
    <property type="project" value="UniProtKB-UniRule"/>
</dbReference>
<evidence type="ECO:0000256" key="11">
    <source>
        <dbReference type="PIRNR" id="PIRNR001461"/>
    </source>
</evidence>
<evidence type="ECO:0000256" key="3">
    <source>
        <dbReference type="ARBA" id="ARBA00001941"/>
    </source>
</evidence>
<dbReference type="RefSeq" id="WP_072704536.1">
    <property type="nucleotide sequence ID" value="NZ_FRDH01000010.1"/>
</dbReference>
<comment type="cofactor">
    <cofactor evidence="5">
        <name>Fe(2+)</name>
        <dbReference type="ChEBI" id="CHEBI:29033"/>
    </cofactor>
</comment>
<evidence type="ECO:0000256" key="10">
    <source>
        <dbReference type="HAMAP-Rule" id="MF_02227"/>
    </source>
</evidence>
<keyword evidence="13" id="KW-0862">Zinc</keyword>
<feature type="binding site" evidence="14">
    <location>
        <position position="177"/>
    </location>
    <ligand>
        <name>substrate</name>
    </ligand>
</feature>
<evidence type="ECO:0000256" key="4">
    <source>
        <dbReference type="ARBA" id="ARBA00001947"/>
    </source>
</evidence>
<evidence type="ECO:0000256" key="6">
    <source>
        <dbReference type="ARBA" id="ARBA00009541"/>
    </source>
</evidence>
<protein>
    <recommendedName>
        <fullName evidence="7 10">Ribulose-phosphate 3-epimerase</fullName>
        <ecNumber evidence="7 10">5.1.3.1</ecNumber>
    </recommendedName>
</protein>
<keyword evidence="13" id="KW-0170">Cobalt</keyword>
<dbReference type="Proteomes" id="UP000184097">
    <property type="component" value="Unassembled WGS sequence"/>
</dbReference>
<evidence type="ECO:0000256" key="12">
    <source>
        <dbReference type="PIRSR" id="PIRSR001461-1"/>
    </source>
</evidence>
<dbReference type="NCBIfam" id="TIGR01163">
    <property type="entry name" value="rpe"/>
    <property type="match status" value="1"/>
</dbReference>
<evidence type="ECO:0000313" key="16">
    <source>
        <dbReference type="Proteomes" id="UP000184097"/>
    </source>
</evidence>
<organism evidence="15 16">
    <name type="scientific">Butyrivibrio hungatei DSM 14810</name>
    <dbReference type="NCBI Taxonomy" id="1121132"/>
    <lineage>
        <taxon>Bacteria</taxon>
        <taxon>Bacillati</taxon>
        <taxon>Bacillota</taxon>
        <taxon>Clostridia</taxon>
        <taxon>Lachnospirales</taxon>
        <taxon>Lachnospiraceae</taxon>
        <taxon>Butyrivibrio</taxon>
    </lineage>
</organism>
<evidence type="ECO:0000256" key="13">
    <source>
        <dbReference type="PIRSR" id="PIRSR001461-2"/>
    </source>
</evidence>
<reference evidence="15 16" key="1">
    <citation type="submission" date="2016-12" db="EMBL/GenBank/DDBJ databases">
        <authorList>
            <person name="Song W.-J."/>
            <person name="Kurnit D.M."/>
        </authorList>
    </citation>
    <scope>NUCLEOTIDE SEQUENCE [LARGE SCALE GENOMIC DNA]</scope>
    <source>
        <strain evidence="15 16">DSM 14810</strain>
    </source>
</reference>
<feature type="active site" description="Proton acceptor" evidence="10 12">
    <location>
        <position position="35"/>
    </location>
</feature>
<feature type="binding site" evidence="10 13">
    <location>
        <position position="33"/>
    </location>
    <ligand>
        <name>a divalent metal cation</name>
        <dbReference type="ChEBI" id="CHEBI:60240"/>
    </ligand>
</feature>
<dbReference type="SUPFAM" id="SSF51366">
    <property type="entry name" value="Ribulose-phoshate binding barrel"/>
    <property type="match status" value="1"/>
</dbReference>
<evidence type="ECO:0000256" key="2">
    <source>
        <dbReference type="ARBA" id="ARBA00001936"/>
    </source>
</evidence>